<dbReference type="InterPro" id="IPR029044">
    <property type="entry name" value="Nucleotide-diphossugar_trans"/>
</dbReference>
<keyword evidence="1" id="KW-0812">Transmembrane</keyword>
<sequence>TIIAVVLASWRAPVAAAIFIILFDIYWLFKTIYFSLHLRATFRRMRANMKKNWLEKLENQQPDWRDVYHLVILPMAGEPYEIVRESFAALARANYPADRLIVALAREARLPESADVAERIAGEFGASFFRFLMTAHPDGLPGEIPGKGSNETWAAKQAKMSIIDPAGIPYENILVSVFDVDTQIVPEYFGILTHAFLTAPHPQRSSYQPVAMFTNNIYQAPALARVISFSSSFWHMIQQSRPERLITFSSHAMPFKALVDVGWWHTDIVSEDSQIFWQCLLHYDGDWRTVPLDYPVSMDANAAPSFWATMRNLYKQQRRWGWGCENIPYLLQGYARNKKMSWRSKAYWLFHELEGKHSWATNTLIIFSLGWLPLFLGDAQFQFSVLSYNLPRMTRWVMSFSMIGVASSAVLGMILLPPKPAWFRRRHYLLYIVQWVLMPIHLIIFSSLPALEAQTRLALGGRWRLGFWITPKFRQKSPIEVELQ</sequence>
<evidence type="ECO:0000313" key="3">
    <source>
        <dbReference type="Proteomes" id="UP000177177"/>
    </source>
</evidence>
<feature type="transmembrane region" description="Helical" evidence="1">
    <location>
        <begin position="14"/>
        <end position="36"/>
    </location>
</feature>
<keyword evidence="1" id="KW-1133">Transmembrane helix</keyword>
<dbReference type="PANTHER" id="PTHR36851">
    <property type="entry name" value="UNNAMED PRODUCT"/>
    <property type="match status" value="1"/>
</dbReference>
<keyword evidence="1" id="KW-0472">Membrane</keyword>
<evidence type="ECO:0000313" key="2">
    <source>
        <dbReference type="EMBL" id="OHA04215.1"/>
    </source>
</evidence>
<feature type="transmembrane region" description="Helical" evidence="1">
    <location>
        <begin position="396"/>
        <end position="416"/>
    </location>
</feature>
<evidence type="ECO:0008006" key="4">
    <source>
        <dbReference type="Google" id="ProtNLM"/>
    </source>
</evidence>
<feature type="transmembrane region" description="Helical" evidence="1">
    <location>
        <begin position="359"/>
        <end position="376"/>
    </location>
</feature>
<evidence type="ECO:0000256" key="1">
    <source>
        <dbReference type="SAM" id="Phobius"/>
    </source>
</evidence>
<dbReference type="AlphaFoldDB" id="A0A1G2KXM2"/>
<proteinExistence type="predicted"/>
<dbReference type="SUPFAM" id="SSF53448">
    <property type="entry name" value="Nucleotide-diphospho-sugar transferases"/>
    <property type="match status" value="1"/>
</dbReference>
<organism evidence="2 3">
    <name type="scientific">Candidatus Sungbacteria bacterium RIFCSPHIGHO2_02_FULL_53_17</name>
    <dbReference type="NCBI Taxonomy" id="1802275"/>
    <lineage>
        <taxon>Bacteria</taxon>
        <taxon>Candidatus Sungiibacteriota</taxon>
    </lineage>
</organism>
<gene>
    <name evidence="2" type="ORF">A3C92_00480</name>
</gene>
<dbReference type="Proteomes" id="UP000177177">
    <property type="component" value="Unassembled WGS sequence"/>
</dbReference>
<accession>A0A1G2KXM2</accession>
<dbReference type="Gene3D" id="3.90.550.10">
    <property type="entry name" value="Spore Coat Polysaccharide Biosynthesis Protein SpsA, Chain A"/>
    <property type="match status" value="1"/>
</dbReference>
<comment type="caution">
    <text evidence="2">The sequence shown here is derived from an EMBL/GenBank/DDBJ whole genome shotgun (WGS) entry which is preliminary data.</text>
</comment>
<dbReference type="EMBL" id="MHQN01000001">
    <property type="protein sequence ID" value="OHA04215.1"/>
    <property type="molecule type" value="Genomic_DNA"/>
</dbReference>
<feature type="non-terminal residue" evidence="2">
    <location>
        <position position="1"/>
    </location>
</feature>
<dbReference type="PANTHER" id="PTHR36851:SF1">
    <property type="entry name" value="GLYCO_TRANS_2-LIKE DOMAIN-CONTAINING PROTEIN"/>
    <property type="match status" value="1"/>
</dbReference>
<feature type="transmembrane region" description="Helical" evidence="1">
    <location>
        <begin position="428"/>
        <end position="448"/>
    </location>
</feature>
<reference evidence="2 3" key="1">
    <citation type="journal article" date="2016" name="Nat. Commun.">
        <title>Thousands of microbial genomes shed light on interconnected biogeochemical processes in an aquifer system.</title>
        <authorList>
            <person name="Anantharaman K."/>
            <person name="Brown C.T."/>
            <person name="Hug L.A."/>
            <person name="Sharon I."/>
            <person name="Castelle C.J."/>
            <person name="Probst A.J."/>
            <person name="Thomas B.C."/>
            <person name="Singh A."/>
            <person name="Wilkins M.J."/>
            <person name="Karaoz U."/>
            <person name="Brodie E.L."/>
            <person name="Williams K.H."/>
            <person name="Hubbard S.S."/>
            <person name="Banfield J.F."/>
        </authorList>
    </citation>
    <scope>NUCLEOTIDE SEQUENCE [LARGE SCALE GENOMIC DNA]</scope>
</reference>
<name>A0A1G2KXM2_9BACT</name>
<protein>
    <recommendedName>
        <fullName evidence="4">Glycosyltransferase 2-like domain-containing protein</fullName>
    </recommendedName>
</protein>